<feature type="compositionally biased region" description="Basic and acidic residues" evidence="1">
    <location>
        <begin position="48"/>
        <end position="57"/>
    </location>
</feature>
<proteinExistence type="predicted"/>
<name>A0AAV4PR42_CAEEX</name>
<reference evidence="2 3" key="1">
    <citation type="submission" date="2021-06" db="EMBL/GenBank/DDBJ databases">
        <title>Caerostris extrusa draft genome.</title>
        <authorList>
            <person name="Kono N."/>
            <person name="Arakawa K."/>
        </authorList>
    </citation>
    <scope>NUCLEOTIDE SEQUENCE [LARGE SCALE GENOMIC DNA]</scope>
</reference>
<feature type="compositionally biased region" description="Basic and acidic residues" evidence="1">
    <location>
        <begin position="18"/>
        <end position="31"/>
    </location>
</feature>
<dbReference type="AlphaFoldDB" id="A0AAV4PR42"/>
<evidence type="ECO:0000256" key="1">
    <source>
        <dbReference type="SAM" id="MobiDB-lite"/>
    </source>
</evidence>
<evidence type="ECO:0000313" key="2">
    <source>
        <dbReference type="EMBL" id="GIX97647.1"/>
    </source>
</evidence>
<evidence type="ECO:0000313" key="3">
    <source>
        <dbReference type="Proteomes" id="UP001054945"/>
    </source>
</evidence>
<comment type="caution">
    <text evidence="2">The sequence shown here is derived from an EMBL/GenBank/DDBJ whole genome shotgun (WGS) entry which is preliminary data.</text>
</comment>
<organism evidence="2 3">
    <name type="scientific">Caerostris extrusa</name>
    <name type="common">Bark spider</name>
    <name type="synonym">Caerostris bankana</name>
    <dbReference type="NCBI Taxonomy" id="172846"/>
    <lineage>
        <taxon>Eukaryota</taxon>
        <taxon>Metazoa</taxon>
        <taxon>Ecdysozoa</taxon>
        <taxon>Arthropoda</taxon>
        <taxon>Chelicerata</taxon>
        <taxon>Arachnida</taxon>
        <taxon>Araneae</taxon>
        <taxon>Araneomorphae</taxon>
        <taxon>Entelegynae</taxon>
        <taxon>Araneoidea</taxon>
        <taxon>Araneidae</taxon>
        <taxon>Caerostris</taxon>
    </lineage>
</organism>
<protein>
    <submittedName>
        <fullName evidence="2">Uncharacterized protein</fullName>
    </submittedName>
</protein>
<accession>A0AAV4PR42</accession>
<dbReference type="Proteomes" id="UP001054945">
    <property type="component" value="Unassembled WGS sequence"/>
</dbReference>
<dbReference type="EMBL" id="BPLR01004804">
    <property type="protein sequence ID" value="GIX97647.1"/>
    <property type="molecule type" value="Genomic_DNA"/>
</dbReference>
<gene>
    <name evidence="2" type="ORF">CEXT_727591</name>
</gene>
<feature type="region of interest" description="Disordered" evidence="1">
    <location>
        <begin position="18"/>
        <end position="68"/>
    </location>
</feature>
<sequence>MPHSRTLERIHREMHLLAGSHKPDGGGDARLRGTPWPSRLGVGADNSIMKKSDEETNRTALKKRPRKPTLDLKLERLIFIKKQITSDGSRKSGRPK</sequence>
<keyword evidence="3" id="KW-1185">Reference proteome</keyword>